<sequence>MEIEFLCNTPTTRKMVRVLCFLFGDDKGSGKGCQANSGAEAFRGPWSHAHHCCSLVFSSEGLVPVSKSM</sequence>
<reference evidence="1" key="3">
    <citation type="submission" date="2022-01" db="UniProtKB">
        <authorList>
            <consortium name="EnsemblPlants"/>
        </authorList>
    </citation>
    <scope>IDENTIFICATION</scope>
    <source>
        <strain evidence="1">subsp. vulgare</strain>
    </source>
</reference>
<organism evidence="1 2">
    <name type="scientific">Hordeum vulgare subsp. vulgare</name>
    <name type="common">Domesticated barley</name>
    <dbReference type="NCBI Taxonomy" id="112509"/>
    <lineage>
        <taxon>Eukaryota</taxon>
        <taxon>Viridiplantae</taxon>
        <taxon>Streptophyta</taxon>
        <taxon>Embryophyta</taxon>
        <taxon>Tracheophyta</taxon>
        <taxon>Spermatophyta</taxon>
        <taxon>Magnoliopsida</taxon>
        <taxon>Liliopsida</taxon>
        <taxon>Poales</taxon>
        <taxon>Poaceae</taxon>
        <taxon>BOP clade</taxon>
        <taxon>Pooideae</taxon>
        <taxon>Triticodae</taxon>
        <taxon>Triticeae</taxon>
        <taxon>Hordeinae</taxon>
        <taxon>Hordeum</taxon>
    </lineage>
</organism>
<evidence type="ECO:0000313" key="2">
    <source>
        <dbReference type="Proteomes" id="UP000011116"/>
    </source>
</evidence>
<reference evidence="2" key="1">
    <citation type="journal article" date="2012" name="Nature">
        <title>A physical, genetic and functional sequence assembly of the barley genome.</title>
        <authorList>
            <consortium name="The International Barley Genome Sequencing Consortium"/>
            <person name="Mayer K.F."/>
            <person name="Waugh R."/>
            <person name="Brown J.W."/>
            <person name="Schulman A."/>
            <person name="Langridge P."/>
            <person name="Platzer M."/>
            <person name="Fincher G.B."/>
            <person name="Muehlbauer G.J."/>
            <person name="Sato K."/>
            <person name="Close T.J."/>
            <person name="Wise R.P."/>
            <person name="Stein N."/>
        </authorList>
    </citation>
    <scope>NUCLEOTIDE SEQUENCE [LARGE SCALE GENOMIC DNA]</scope>
    <source>
        <strain evidence="2">cv. Morex</strain>
    </source>
</reference>
<protein>
    <submittedName>
        <fullName evidence="1">Uncharacterized protein</fullName>
    </submittedName>
</protein>
<dbReference type="Proteomes" id="UP000011116">
    <property type="component" value="Chromosome 4H"/>
</dbReference>
<reference evidence="1" key="2">
    <citation type="submission" date="2020-10" db="EMBL/GenBank/DDBJ databases">
        <authorList>
            <person name="Scholz U."/>
            <person name="Mascher M."/>
            <person name="Fiebig A."/>
        </authorList>
    </citation>
    <scope>NUCLEOTIDE SEQUENCE [LARGE SCALE GENOMIC DNA]</scope>
    <source>
        <strain evidence="1">cv. Morex</strain>
    </source>
</reference>
<keyword evidence="2" id="KW-1185">Reference proteome</keyword>
<dbReference type="Gramene" id="HORVU.MOREX.r2.4HG0282780.1">
    <property type="protein sequence ID" value="HORVU.MOREX.r2.4HG0282780.1.CDS.1"/>
    <property type="gene ID" value="HORVU.MOREX.r2.4HG0282780"/>
</dbReference>
<evidence type="ECO:0000313" key="1">
    <source>
        <dbReference type="EnsemblPlants" id="HORVU.MOREX.r3.4HG0338950.1.CDS1"/>
    </source>
</evidence>
<proteinExistence type="predicted"/>
<dbReference type="AlphaFoldDB" id="A0A8I6WYG0"/>
<dbReference type="EnsemblPlants" id="HORVU.MOREX.r3.4HG0338950.1">
    <property type="protein sequence ID" value="HORVU.MOREX.r3.4HG0338950.1.CDS1"/>
    <property type="gene ID" value="HORVU.MOREX.r3.4HG0338950"/>
</dbReference>
<dbReference type="Gramene" id="HORVU.MOREX.r3.4HG0338950.1">
    <property type="protein sequence ID" value="HORVU.MOREX.r3.4HG0338950.1.CDS1"/>
    <property type="gene ID" value="HORVU.MOREX.r3.4HG0338950"/>
</dbReference>
<accession>A0A8I6WYG0</accession>
<name>A0A8I6WYG0_HORVV</name>